<evidence type="ECO:0000256" key="3">
    <source>
        <dbReference type="ARBA" id="ARBA00022679"/>
    </source>
</evidence>
<dbReference type="GO" id="GO:0016757">
    <property type="term" value="F:glycosyltransferase activity"/>
    <property type="evidence" value="ECO:0007669"/>
    <property type="project" value="UniProtKB-KW"/>
</dbReference>
<evidence type="ECO:0000259" key="4">
    <source>
        <dbReference type="Pfam" id="PF00535"/>
    </source>
</evidence>
<reference evidence="5" key="1">
    <citation type="journal article" date="2013" name="Environ. Microbiol.">
        <title>Seasonally variable intestinal metagenomes of the red palm weevil (Rhynchophorus ferrugineus).</title>
        <authorList>
            <person name="Jia S."/>
            <person name="Zhang X."/>
            <person name="Zhang G."/>
            <person name="Yin A."/>
            <person name="Zhang S."/>
            <person name="Li F."/>
            <person name="Wang L."/>
            <person name="Zhao D."/>
            <person name="Yun Q."/>
            <person name="Tala"/>
            <person name="Wang J."/>
            <person name="Sun G."/>
            <person name="Baabdullah M."/>
            <person name="Yu X."/>
            <person name="Hu S."/>
            <person name="Al-Mssallem I.S."/>
            <person name="Yu J."/>
        </authorList>
    </citation>
    <scope>NUCLEOTIDE SEQUENCE</scope>
</reference>
<sequence length="81" mass="8876">MAVRYAATIIIPNYNGNHHLPTLFDHLAAQTLRDFETVFVDNGSGDGSVATAEQQARRHNIPLRVVQNESNRGFAPACNQG</sequence>
<feature type="non-terminal residue" evidence="5">
    <location>
        <position position="81"/>
    </location>
</feature>
<organism evidence="5">
    <name type="scientific">uncultured Methanoculleus sp</name>
    <dbReference type="NCBI Taxonomy" id="183762"/>
    <lineage>
        <taxon>Archaea</taxon>
        <taxon>Methanobacteriati</taxon>
        <taxon>Methanobacteriota</taxon>
        <taxon>Stenosarchaea group</taxon>
        <taxon>Methanomicrobia</taxon>
        <taxon>Methanomicrobiales</taxon>
        <taxon>Methanomicrobiaceae</taxon>
        <taxon>Methanoculleus</taxon>
        <taxon>environmental samples</taxon>
    </lineage>
</organism>
<dbReference type="InterPro" id="IPR001173">
    <property type="entry name" value="Glyco_trans_2-like"/>
</dbReference>
<dbReference type="AlphaFoldDB" id="A0A060CJQ7"/>
<dbReference type="InterPro" id="IPR029044">
    <property type="entry name" value="Nucleotide-diphossugar_trans"/>
</dbReference>
<keyword evidence="2" id="KW-0328">Glycosyltransferase</keyword>
<evidence type="ECO:0000313" key="5">
    <source>
        <dbReference type="EMBL" id="AIA95212.1"/>
    </source>
</evidence>
<dbReference type="PANTHER" id="PTHR43179">
    <property type="entry name" value="RHAMNOSYLTRANSFERASE WBBL"/>
    <property type="match status" value="1"/>
</dbReference>
<comment type="similarity">
    <text evidence="1">Belongs to the glycosyltransferase 2 family.</text>
</comment>
<dbReference type="PANTHER" id="PTHR43179:SF12">
    <property type="entry name" value="GALACTOFURANOSYLTRANSFERASE GLFT2"/>
    <property type="match status" value="1"/>
</dbReference>
<dbReference type="EMBL" id="KF127852">
    <property type="protein sequence ID" value="AIA95212.1"/>
    <property type="molecule type" value="Genomic_DNA"/>
</dbReference>
<keyword evidence="3" id="KW-0808">Transferase</keyword>
<proteinExistence type="inferred from homology"/>
<dbReference type="Gene3D" id="3.90.550.10">
    <property type="entry name" value="Spore Coat Polysaccharide Biosynthesis Protein SpsA, Chain A"/>
    <property type="match status" value="1"/>
</dbReference>
<accession>A0A060CJQ7</accession>
<evidence type="ECO:0000256" key="1">
    <source>
        <dbReference type="ARBA" id="ARBA00006739"/>
    </source>
</evidence>
<evidence type="ECO:0000256" key="2">
    <source>
        <dbReference type="ARBA" id="ARBA00022676"/>
    </source>
</evidence>
<dbReference type="Pfam" id="PF00535">
    <property type="entry name" value="Glycos_transf_2"/>
    <property type="match status" value="1"/>
</dbReference>
<protein>
    <submittedName>
        <fullName evidence="5">Glycos_transf_2</fullName>
    </submittedName>
</protein>
<dbReference type="SUPFAM" id="SSF53448">
    <property type="entry name" value="Nucleotide-diphospho-sugar transferases"/>
    <property type="match status" value="1"/>
</dbReference>
<name>A0A060CJQ7_9EURY</name>
<feature type="domain" description="Glycosyltransferase 2-like" evidence="4">
    <location>
        <begin position="8"/>
        <end position="81"/>
    </location>
</feature>